<protein>
    <recommendedName>
        <fullName evidence="3">Porin</fullName>
    </recommendedName>
</protein>
<evidence type="ECO:0000313" key="2">
    <source>
        <dbReference type="Proteomes" id="UP000753961"/>
    </source>
</evidence>
<comment type="caution">
    <text evidence="1">The sequence shown here is derived from an EMBL/GenBank/DDBJ whole genome shotgun (WGS) entry which is preliminary data.</text>
</comment>
<sequence length="369" mass="42401">MLFIFCSVFGQKSTSLEFKGQISAVGNYSPDNELDVFTGIRYIPELRYTIPVDSTKLIDFEAAANISGSSFIRPFDSATTDGTLRPYRLWARYSGRQFEIRAGLQKIDFGSATLLRPLQWFNEIDPRDPLQLTNGVYGLLGRYYFLNNANIWLWGLWRNEKRRGFDVVNTYQIQPEFGGRIQHPTPRGEIALSYHHRTADSRDLTSVPSIEQIPENRIGLDGKWDIKIGLWFEASYIHKSKDVGDLTNQALLNVGTDYTFGVGNGLNVVLEHLFTSFDRQAFEFKNTAHITALSLSYPFGLWDNLNAFTYFNWPTKEFTYFLNFQHQFKKITGYIMASYNPKNQQGIQQNELVNQFAGPGIRIMAVYNY</sequence>
<evidence type="ECO:0008006" key="3">
    <source>
        <dbReference type="Google" id="ProtNLM"/>
    </source>
</evidence>
<gene>
    <name evidence="1" type="ORF">KUV50_13795</name>
</gene>
<keyword evidence="2" id="KW-1185">Reference proteome</keyword>
<name>A0A953HYW8_9BACT</name>
<accession>A0A953HYW8</accession>
<organism evidence="1 2">
    <name type="scientific">Membranihabitans marinus</name>
    <dbReference type="NCBI Taxonomy" id="1227546"/>
    <lineage>
        <taxon>Bacteria</taxon>
        <taxon>Pseudomonadati</taxon>
        <taxon>Bacteroidota</taxon>
        <taxon>Saprospiria</taxon>
        <taxon>Saprospirales</taxon>
        <taxon>Saprospiraceae</taxon>
        <taxon>Membranihabitans</taxon>
    </lineage>
</organism>
<dbReference type="EMBL" id="JAHVHU010000013">
    <property type="protein sequence ID" value="MBY5959221.1"/>
    <property type="molecule type" value="Genomic_DNA"/>
</dbReference>
<dbReference type="Proteomes" id="UP000753961">
    <property type="component" value="Unassembled WGS sequence"/>
</dbReference>
<reference evidence="1" key="1">
    <citation type="submission" date="2021-06" db="EMBL/GenBank/DDBJ databases">
        <title>44 bacteria genomes isolated from Dapeng, Shenzhen.</title>
        <authorList>
            <person name="Zheng W."/>
            <person name="Yu S."/>
            <person name="Huang Y."/>
        </authorList>
    </citation>
    <scope>NUCLEOTIDE SEQUENCE</scope>
    <source>
        <strain evidence="1">DP5N28-2</strain>
    </source>
</reference>
<evidence type="ECO:0000313" key="1">
    <source>
        <dbReference type="EMBL" id="MBY5959221.1"/>
    </source>
</evidence>
<dbReference type="AlphaFoldDB" id="A0A953HYW8"/>
<proteinExistence type="predicted"/>